<evidence type="ECO:0000313" key="2">
    <source>
        <dbReference type="EMBL" id="MDM5263398.1"/>
    </source>
</evidence>
<evidence type="ECO:0000256" key="1">
    <source>
        <dbReference type="SAM" id="MobiDB-lite"/>
    </source>
</evidence>
<dbReference type="EMBL" id="JAQIBC010000002">
    <property type="protein sequence ID" value="MDM5263398.1"/>
    <property type="molecule type" value="Genomic_DNA"/>
</dbReference>
<comment type="caution">
    <text evidence="2">The sequence shown here is derived from an EMBL/GenBank/DDBJ whole genome shotgun (WGS) entry which is preliminary data.</text>
</comment>
<protein>
    <recommendedName>
        <fullName evidence="4">LPP20 lipoprotein</fullName>
    </recommendedName>
</protein>
<sequence>MKNIMLVILIIAGLFLFMTKEDPIQNTYTDTTEPPKKIELDTPTNTYKRNVEALSISNTLQNPTSYLTSRVNSRESSKKSVNKANKRIEEQNKAMEALTK</sequence>
<dbReference type="RefSeq" id="WP_008242773.1">
    <property type="nucleotide sequence ID" value="NZ_JAQIBC010000002.1"/>
</dbReference>
<feature type="region of interest" description="Disordered" evidence="1">
    <location>
        <begin position="65"/>
        <end position="100"/>
    </location>
</feature>
<organism evidence="2 3">
    <name type="scientific">Sulfurovum xiamenensis</name>
    <dbReference type="NCBI Taxonomy" id="3019066"/>
    <lineage>
        <taxon>Bacteria</taxon>
        <taxon>Pseudomonadati</taxon>
        <taxon>Campylobacterota</taxon>
        <taxon>Epsilonproteobacteria</taxon>
        <taxon>Campylobacterales</taxon>
        <taxon>Sulfurovaceae</taxon>
        <taxon>Sulfurovum</taxon>
    </lineage>
</organism>
<reference evidence="2" key="1">
    <citation type="submission" date="2023-01" db="EMBL/GenBank/DDBJ databases">
        <title>Sulfurovum sp. XTW-4 genome assembly.</title>
        <authorList>
            <person name="Wang J."/>
        </authorList>
    </citation>
    <scope>NUCLEOTIDE SEQUENCE</scope>
    <source>
        <strain evidence="2">XTW-4</strain>
    </source>
</reference>
<evidence type="ECO:0000313" key="3">
    <source>
        <dbReference type="Proteomes" id="UP001169066"/>
    </source>
</evidence>
<name>A0ABT7QQM7_9BACT</name>
<accession>A0ABT7QQM7</accession>
<gene>
    <name evidence="2" type="ORF">PF327_04235</name>
</gene>
<evidence type="ECO:0008006" key="4">
    <source>
        <dbReference type="Google" id="ProtNLM"/>
    </source>
</evidence>
<proteinExistence type="predicted"/>
<dbReference type="Proteomes" id="UP001169066">
    <property type="component" value="Unassembled WGS sequence"/>
</dbReference>
<feature type="compositionally biased region" description="Basic and acidic residues" evidence="1">
    <location>
        <begin position="86"/>
        <end position="100"/>
    </location>
</feature>
<keyword evidence="3" id="KW-1185">Reference proteome</keyword>